<gene>
    <name evidence="1" type="ORF">I4F81_005488</name>
</gene>
<sequence>MDPTMDCSTMQSTVHPVELRGFRPSDVEGLRSQHPSRSATSSLDAREDDRTANAAFEVQPVDTLWSSSALRLGVDEGAVAHGIDLPNASPQPLQDGARTSSSLYGGVNNIGDPARVVSREPTDD</sequence>
<evidence type="ECO:0000313" key="2">
    <source>
        <dbReference type="Proteomes" id="UP000798662"/>
    </source>
</evidence>
<organism evidence="1 2">
    <name type="scientific">Pyropia yezoensis</name>
    <name type="common">Susabi-nori</name>
    <name type="synonym">Porphyra yezoensis</name>
    <dbReference type="NCBI Taxonomy" id="2788"/>
    <lineage>
        <taxon>Eukaryota</taxon>
        <taxon>Rhodophyta</taxon>
        <taxon>Bangiophyceae</taxon>
        <taxon>Bangiales</taxon>
        <taxon>Bangiaceae</taxon>
        <taxon>Pyropia</taxon>
    </lineage>
</organism>
<protein>
    <submittedName>
        <fullName evidence="1">Uncharacterized protein</fullName>
    </submittedName>
</protein>
<reference evidence="1" key="1">
    <citation type="submission" date="2019-11" db="EMBL/GenBank/DDBJ databases">
        <title>Nori genome reveals adaptations in red seaweeds to the harsh intertidal environment.</title>
        <authorList>
            <person name="Wang D."/>
            <person name="Mao Y."/>
        </authorList>
    </citation>
    <scope>NUCLEOTIDE SEQUENCE</scope>
    <source>
        <tissue evidence="1">Gametophyte</tissue>
    </source>
</reference>
<accession>A0ACC3BYE3</accession>
<dbReference type="EMBL" id="CM020619">
    <property type="protein sequence ID" value="KAK1862922.1"/>
    <property type="molecule type" value="Genomic_DNA"/>
</dbReference>
<keyword evidence="2" id="KW-1185">Reference proteome</keyword>
<dbReference type="Proteomes" id="UP000798662">
    <property type="component" value="Chromosome 2"/>
</dbReference>
<comment type="caution">
    <text evidence="1">The sequence shown here is derived from an EMBL/GenBank/DDBJ whole genome shotgun (WGS) entry which is preliminary data.</text>
</comment>
<proteinExistence type="predicted"/>
<name>A0ACC3BYE3_PYRYE</name>
<evidence type="ECO:0000313" key="1">
    <source>
        <dbReference type="EMBL" id="KAK1862922.1"/>
    </source>
</evidence>